<dbReference type="SUPFAM" id="SSF53448">
    <property type="entry name" value="Nucleotide-diphospho-sugar transferases"/>
    <property type="match status" value="1"/>
</dbReference>
<name>A0A5D4XPC1_9GAMM</name>
<evidence type="ECO:0000313" key="4">
    <source>
        <dbReference type="EMBL" id="TYT25964.1"/>
    </source>
</evidence>
<organism evidence="4 5">
    <name type="scientific">Luteimonas viscosa</name>
    <dbReference type="NCBI Taxonomy" id="1132694"/>
    <lineage>
        <taxon>Bacteria</taxon>
        <taxon>Pseudomonadati</taxon>
        <taxon>Pseudomonadota</taxon>
        <taxon>Gammaproteobacteria</taxon>
        <taxon>Lysobacterales</taxon>
        <taxon>Lysobacteraceae</taxon>
        <taxon>Luteimonas</taxon>
    </lineage>
</organism>
<sequence length="336" mass="36447">MSDGSSHAVHARWLSVLVPVYRAEKYLLECVASVLGQGDDGVEVVLLDDASPDASGGIAAGLCRDHPGRVRLVSHASNAGLSAARNSLLAHAAGEYVWHLDADDIMLPGAIDGLRGVVECSSPDLVLCDFSVLRARSGLKHRLRGERHRCSFDGGARIVGTDRSRLVAGLMRMRCLQAWSKIARREVWRQAMFPHGRRLMQDVAVMPSLVAATRSFVHVDQPWVGYRRHAASAWSAPGEARLCEAVDSLRELKRGMAALGELDDEAAFAVDYYCLRTLGRLSARLSRRSGIADAVIAPAIAELFPSGMAPTLAACRARGWHLRALRLQMGLRARGS</sequence>
<dbReference type="Pfam" id="PF00535">
    <property type="entry name" value="Glycos_transf_2"/>
    <property type="match status" value="1"/>
</dbReference>
<gene>
    <name evidence="4" type="ORF">FZO89_06695</name>
</gene>
<dbReference type="AlphaFoldDB" id="A0A5D4XPC1"/>
<keyword evidence="5" id="KW-1185">Reference proteome</keyword>
<keyword evidence="2 4" id="KW-0808">Transferase</keyword>
<dbReference type="RefSeq" id="WP_149102514.1">
    <property type="nucleotide sequence ID" value="NZ_VTFT01000001.1"/>
</dbReference>
<feature type="domain" description="Glycosyltransferase 2-like" evidence="3">
    <location>
        <begin position="15"/>
        <end position="134"/>
    </location>
</feature>
<proteinExistence type="predicted"/>
<dbReference type="EMBL" id="VTFT01000001">
    <property type="protein sequence ID" value="TYT25964.1"/>
    <property type="molecule type" value="Genomic_DNA"/>
</dbReference>
<dbReference type="PANTHER" id="PTHR22916">
    <property type="entry name" value="GLYCOSYLTRANSFERASE"/>
    <property type="match status" value="1"/>
</dbReference>
<protein>
    <submittedName>
        <fullName evidence="4">Glycosyltransferase family 2 protein</fullName>
    </submittedName>
</protein>
<dbReference type="GO" id="GO:0016758">
    <property type="term" value="F:hexosyltransferase activity"/>
    <property type="evidence" value="ECO:0007669"/>
    <property type="project" value="UniProtKB-ARBA"/>
</dbReference>
<dbReference type="InterPro" id="IPR001173">
    <property type="entry name" value="Glyco_trans_2-like"/>
</dbReference>
<evidence type="ECO:0000259" key="3">
    <source>
        <dbReference type="Pfam" id="PF00535"/>
    </source>
</evidence>
<dbReference type="CDD" id="cd00761">
    <property type="entry name" value="Glyco_tranf_GTA_type"/>
    <property type="match status" value="1"/>
</dbReference>
<keyword evidence="1" id="KW-0328">Glycosyltransferase</keyword>
<reference evidence="4 5" key="1">
    <citation type="submission" date="2019-08" db="EMBL/GenBank/DDBJ databases">
        <title>Luteimonas viscosus sp. nov., isolated from soil of a sunflower field.</title>
        <authorList>
            <person name="Jianli Z."/>
            <person name="Ying Z."/>
        </authorList>
    </citation>
    <scope>NUCLEOTIDE SEQUENCE [LARGE SCALE GENOMIC DNA]</scope>
    <source>
        <strain evidence="4 5">XBU10</strain>
    </source>
</reference>
<evidence type="ECO:0000313" key="5">
    <source>
        <dbReference type="Proteomes" id="UP000324973"/>
    </source>
</evidence>
<dbReference type="Proteomes" id="UP000324973">
    <property type="component" value="Unassembled WGS sequence"/>
</dbReference>
<dbReference type="InterPro" id="IPR029044">
    <property type="entry name" value="Nucleotide-diphossugar_trans"/>
</dbReference>
<dbReference type="Gene3D" id="3.90.550.10">
    <property type="entry name" value="Spore Coat Polysaccharide Biosynthesis Protein SpsA, Chain A"/>
    <property type="match status" value="1"/>
</dbReference>
<comment type="caution">
    <text evidence="4">The sequence shown here is derived from an EMBL/GenBank/DDBJ whole genome shotgun (WGS) entry which is preliminary data.</text>
</comment>
<evidence type="ECO:0000256" key="1">
    <source>
        <dbReference type="ARBA" id="ARBA00022676"/>
    </source>
</evidence>
<dbReference type="PANTHER" id="PTHR22916:SF51">
    <property type="entry name" value="GLYCOSYLTRANSFERASE EPSH-RELATED"/>
    <property type="match status" value="1"/>
</dbReference>
<dbReference type="OrthoDB" id="9802649at2"/>
<accession>A0A5D4XPC1</accession>
<evidence type="ECO:0000256" key="2">
    <source>
        <dbReference type="ARBA" id="ARBA00022679"/>
    </source>
</evidence>